<evidence type="ECO:0000313" key="3">
    <source>
        <dbReference type="Proteomes" id="UP001472677"/>
    </source>
</evidence>
<reference evidence="2 3" key="1">
    <citation type="journal article" date="2024" name="G3 (Bethesda)">
        <title>Genome assembly of Hibiscus sabdariffa L. provides insights into metabolisms of medicinal natural products.</title>
        <authorList>
            <person name="Kim T."/>
        </authorList>
    </citation>
    <scope>NUCLEOTIDE SEQUENCE [LARGE SCALE GENOMIC DNA]</scope>
    <source>
        <strain evidence="2">TK-2024</strain>
        <tissue evidence="2">Old leaves</tissue>
    </source>
</reference>
<dbReference type="Proteomes" id="UP001472677">
    <property type="component" value="Unassembled WGS sequence"/>
</dbReference>
<evidence type="ECO:0000256" key="1">
    <source>
        <dbReference type="SAM" id="MobiDB-lite"/>
    </source>
</evidence>
<evidence type="ECO:0000313" key="2">
    <source>
        <dbReference type="EMBL" id="KAK8571610.1"/>
    </source>
</evidence>
<protein>
    <recommendedName>
        <fullName evidence="4">DUF4283 domain-containing protein</fullName>
    </recommendedName>
</protein>
<dbReference type="PANTHER" id="PTHR34427:SF5">
    <property type="entry name" value="DUF4283 DOMAIN-CONTAINING PROTEIN"/>
    <property type="match status" value="1"/>
</dbReference>
<organism evidence="2 3">
    <name type="scientific">Hibiscus sabdariffa</name>
    <name type="common">roselle</name>
    <dbReference type="NCBI Taxonomy" id="183260"/>
    <lineage>
        <taxon>Eukaryota</taxon>
        <taxon>Viridiplantae</taxon>
        <taxon>Streptophyta</taxon>
        <taxon>Embryophyta</taxon>
        <taxon>Tracheophyta</taxon>
        <taxon>Spermatophyta</taxon>
        <taxon>Magnoliopsida</taxon>
        <taxon>eudicotyledons</taxon>
        <taxon>Gunneridae</taxon>
        <taxon>Pentapetalae</taxon>
        <taxon>rosids</taxon>
        <taxon>malvids</taxon>
        <taxon>Malvales</taxon>
        <taxon>Malvaceae</taxon>
        <taxon>Malvoideae</taxon>
        <taxon>Hibiscus</taxon>
    </lineage>
</organism>
<comment type="caution">
    <text evidence="2">The sequence shown here is derived from an EMBL/GenBank/DDBJ whole genome shotgun (WGS) entry which is preliminary data.</text>
</comment>
<gene>
    <name evidence="2" type="ORF">V6N12_027690</name>
</gene>
<evidence type="ECO:0008006" key="4">
    <source>
        <dbReference type="Google" id="ProtNLM"/>
    </source>
</evidence>
<name>A0ABR2F3L3_9ROSI</name>
<dbReference type="EMBL" id="JBBPBM010000008">
    <property type="protein sequence ID" value="KAK8571610.1"/>
    <property type="molecule type" value="Genomic_DNA"/>
</dbReference>
<dbReference type="PANTHER" id="PTHR34427">
    <property type="entry name" value="DUF4283 DOMAIN PROTEIN"/>
    <property type="match status" value="1"/>
</dbReference>
<proteinExistence type="predicted"/>
<keyword evidence="3" id="KW-1185">Reference proteome</keyword>
<feature type="region of interest" description="Disordered" evidence="1">
    <location>
        <begin position="152"/>
        <end position="178"/>
    </location>
</feature>
<sequence>MRIWSRLCDRLISRFSNDVDSCDKVLLIFDDVGERTRMLASDSMSKWFGRVVEWNEEDCAMGCRKVWISIFGVSIHAWSRETFERVMSHWGNVILVSEETLEPSSFERGRVLIETGVLDQIEERLELVVEGHKFPIRLSEANTFLRGPRCSCSRDAQDSSTDSEWMENHSQDAPAEQEDRVDAVRQFDKDNEVVEVGGADSKSEDEVAVEGIGTMVTWRENELWEDPKGASSSSVSGHAGATIEPTPVLLNMESTANWVSVPIADGVELQIGPDAEGSNTEILFRHGSKKKVRLLTDVIRSTLSPQEKLHADKQLRKRKG</sequence>
<accession>A0ABR2F3L3</accession>